<proteinExistence type="predicted"/>
<organism evidence="1 2">
    <name type="scientific">Diversispora epigaea</name>
    <dbReference type="NCBI Taxonomy" id="1348612"/>
    <lineage>
        <taxon>Eukaryota</taxon>
        <taxon>Fungi</taxon>
        <taxon>Fungi incertae sedis</taxon>
        <taxon>Mucoromycota</taxon>
        <taxon>Glomeromycotina</taxon>
        <taxon>Glomeromycetes</taxon>
        <taxon>Diversisporales</taxon>
        <taxon>Diversisporaceae</taxon>
        <taxon>Diversispora</taxon>
    </lineage>
</organism>
<accession>A0A397GKH1</accession>
<evidence type="ECO:0000313" key="1">
    <source>
        <dbReference type="EMBL" id="RHZ50709.1"/>
    </source>
</evidence>
<keyword evidence="2" id="KW-1185">Reference proteome</keyword>
<dbReference type="AlphaFoldDB" id="A0A397GKH1"/>
<reference evidence="1 2" key="1">
    <citation type="submission" date="2018-08" db="EMBL/GenBank/DDBJ databases">
        <title>Genome and evolution of the arbuscular mycorrhizal fungus Diversispora epigaea (formerly Glomus versiforme) and its bacterial endosymbionts.</title>
        <authorList>
            <person name="Sun X."/>
            <person name="Fei Z."/>
            <person name="Harrison M."/>
        </authorList>
    </citation>
    <scope>NUCLEOTIDE SEQUENCE [LARGE SCALE GENOMIC DNA]</scope>
    <source>
        <strain evidence="1 2">IT104</strain>
    </source>
</reference>
<dbReference type="OrthoDB" id="2416330at2759"/>
<dbReference type="Proteomes" id="UP000266861">
    <property type="component" value="Unassembled WGS sequence"/>
</dbReference>
<evidence type="ECO:0000313" key="2">
    <source>
        <dbReference type="Proteomes" id="UP000266861"/>
    </source>
</evidence>
<evidence type="ECO:0008006" key="3">
    <source>
        <dbReference type="Google" id="ProtNLM"/>
    </source>
</evidence>
<name>A0A397GKH1_9GLOM</name>
<comment type="caution">
    <text evidence="1">The sequence shown here is derived from an EMBL/GenBank/DDBJ whole genome shotgun (WGS) entry which is preliminary data.</text>
</comment>
<dbReference type="EMBL" id="PQFF01000428">
    <property type="protein sequence ID" value="RHZ50709.1"/>
    <property type="molecule type" value="Genomic_DNA"/>
</dbReference>
<sequence>MNPIDINFFIQFLNITNFKFWKKFSNDIIAKYPNLIFESTEFTSESALISVLNRDDLQMKESEIWDYLIKWGTSRNPTLLEKLEECSDVIDKIKPYKKILDKQLWNNLKHHLLLPDRPIKYKILPPRLMLTQELPARSKISYSLTNNPYEFQLILRGNKDGFAPITFWIFVITIVVTKVKRTNEIIATLSYLNITQILSRTHVKSCNWQQLIRTGSSLMQLKCLETFSPLFPETITRKGREM</sequence>
<protein>
    <recommendedName>
        <fullName evidence="3">BACK domain-containing protein</fullName>
    </recommendedName>
</protein>
<gene>
    <name evidence="1" type="ORF">Glove_493g52</name>
</gene>